<proteinExistence type="predicted"/>
<dbReference type="AlphaFoldDB" id="A0A430B6K4"/>
<accession>A0A430B6K4</accession>
<name>A0A430B6K4_9ENTE</name>
<dbReference type="GeneID" id="95581818"/>
<dbReference type="EMBL" id="NGKB01000004">
    <property type="protein sequence ID" value="RSU15950.1"/>
    <property type="molecule type" value="Genomic_DNA"/>
</dbReference>
<protein>
    <submittedName>
        <fullName evidence="1">Uncharacterized protein</fullName>
    </submittedName>
</protein>
<evidence type="ECO:0000313" key="1">
    <source>
        <dbReference type="EMBL" id="RSU15950.1"/>
    </source>
</evidence>
<reference evidence="1 2" key="1">
    <citation type="submission" date="2017-05" db="EMBL/GenBank/DDBJ databases">
        <title>Vagococcus spp. assemblies.</title>
        <authorList>
            <person name="Gulvik C.A."/>
        </authorList>
    </citation>
    <scope>NUCLEOTIDE SEQUENCE [LARGE SCALE GENOMIC DNA]</scope>
    <source>
        <strain evidence="1 2">SS1714</strain>
    </source>
</reference>
<evidence type="ECO:0000313" key="2">
    <source>
        <dbReference type="Proteomes" id="UP000288028"/>
    </source>
</evidence>
<organism evidence="1 2">
    <name type="scientific">Vagococcus carniphilus</name>
    <dbReference type="NCBI Taxonomy" id="218144"/>
    <lineage>
        <taxon>Bacteria</taxon>
        <taxon>Bacillati</taxon>
        <taxon>Bacillota</taxon>
        <taxon>Bacilli</taxon>
        <taxon>Lactobacillales</taxon>
        <taxon>Enterococcaceae</taxon>
        <taxon>Vagococcus</taxon>
    </lineage>
</organism>
<gene>
    <name evidence="1" type="ORF">CBF28_05840</name>
</gene>
<dbReference type="RefSeq" id="WP_126792906.1">
    <property type="nucleotide sequence ID" value="NZ_CP060720.1"/>
</dbReference>
<comment type="caution">
    <text evidence="1">The sequence shown here is derived from an EMBL/GenBank/DDBJ whole genome shotgun (WGS) entry which is preliminary data.</text>
</comment>
<dbReference type="Proteomes" id="UP000288028">
    <property type="component" value="Unassembled WGS sequence"/>
</dbReference>
<keyword evidence="2" id="KW-1185">Reference proteome</keyword>
<sequence length="75" mass="8948">MSQDSEIKKAAQQTFCHLAVNCLNDTIKYFESIKRTKVIHPRDRQPYLEQLKVIEENLLMINNQVRALKLLYREE</sequence>